<sequence>RAAVPSSEGGQVHAQISADVAEGLKQIAAETGATLYMVLLAAYNVWLHKYTGQTDIVVGTPVSGRTHADTEPMIGMFVNTLALRNAPSGEKRFMDFLREVKERTLAAFEHQDYPFEELVEKLNVR</sequence>
<dbReference type="PANTHER" id="PTHR45527:SF1">
    <property type="entry name" value="FATTY ACID SYNTHASE"/>
    <property type="match status" value="1"/>
</dbReference>
<evidence type="ECO:0000313" key="4">
    <source>
        <dbReference type="Proteomes" id="UP000187412"/>
    </source>
</evidence>
<dbReference type="EMBL" id="MPTB01000168">
    <property type="protein sequence ID" value="OMD33819.1"/>
    <property type="molecule type" value="Genomic_DNA"/>
</dbReference>
<evidence type="ECO:0000259" key="2">
    <source>
        <dbReference type="Pfam" id="PF00668"/>
    </source>
</evidence>
<feature type="domain" description="Condensation" evidence="2">
    <location>
        <begin position="3"/>
        <end position="124"/>
    </location>
</feature>
<evidence type="ECO:0000256" key="1">
    <source>
        <dbReference type="ARBA" id="ARBA00022737"/>
    </source>
</evidence>
<dbReference type="Gene3D" id="3.30.559.30">
    <property type="entry name" value="Nonribosomal peptide synthetase, condensation domain"/>
    <property type="match status" value="1"/>
</dbReference>
<gene>
    <name evidence="3" type="ORF">BSK56_33865</name>
</gene>
<reference evidence="3 4" key="1">
    <citation type="submission" date="2016-10" db="EMBL/GenBank/DDBJ databases">
        <title>Paenibacillus species isolates.</title>
        <authorList>
            <person name="Beno S.M."/>
        </authorList>
    </citation>
    <scope>NUCLEOTIDE SEQUENCE [LARGE SCALE GENOMIC DNA]</scope>
    <source>
        <strain evidence="3 4">FSL H7-0744</strain>
    </source>
</reference>
<feature type="non-terminal residue" evidence="3">
    <location>
        <position position="125"/>
    </location>
</feature>
<dbReference type="Pfam" id="PF00668">
    <property type="entry name" value="Condensation"/>
    <property type="match status" value="1"/>
</dbReference>
<organism evidence="3 4">
    <name type="scientific">Paenibacillus borealis</name>
    <dbReference type="NCBI Taxonomy" id="160799"/>
    <lineage>
        <taxon>Bacteria</taxon>
        <taxon>Bacillati</taxon>
        <taxon>Bacillota</taxon>
        <taxon>Bacilli</taxon>
        <taxon>Bacillales</taxon>
        <taxon>Paenibacillaceae</taxon>
        <taxon>Paenibacillus</taxon>
    </lineage>
</organism>
<dbReference type="PANTHER" id="PTHR45527">
    <property type="entry name" value="NONRIBOSOMAL PEPTIDE SYNTHETASE"/>
    <property type="match status" value="1"/>
</dbReference>
<comment type="caution">
    <text evidence="3">The sequence shown here is derived from an EMBL/GenBank/DDBJ whole genome shotgun (WGS) entry which is preliminary data.</text>
</comment>
<dbReference type="InterPro" id="IPR001242">
    <property type="entry name" value="Condensation_dom"/>
</dbReference>
<keyword evidence="4" id="KW-1185">Reference proteome</keyword>
<keyword evidence="1" id="KW-0677">Repeat</keyword>
<name>A0ABX3GR71_PAEBO</name>
<dbReference type="RefSeq" id="WP_144024554.1">
    <property type="nucleotide sequence ID" value="NZ_MPTB01000168.1"/>
</dbReference>
<feature type="non-terminal residue" evidence="3">
    <location>
        <position position="1"/>
    </location>
</feature>
<protein>
    <recommendedName>
        <fullName evidence="2">Condensation domain-containing protein</fullName>
    </recommendedName>
</protein>
<dbReference type="SUPFAM" id="SSF52777">
    <property type="entry name" value="CoA-dependent acyltransferases"/>
    <property type="match status" value="1"/>
</dbReference>
<accession>A0ABX3GR71</accession>
<dbReference type="Proteomes" id="UP000187412">
    <property type="component" value="Unassembled WGS sequence"/>
</dbReference>
<proteinExistence type="predicted"/>
<evidence type="ECO:0000313" key="3">
    <source>
        <dbReference type="EMBL" id="OMD33819.1"/>
    </source>
</evidence>